<dbReference type="GO" id="GO:0045010">
    <property type="term" value="P:actin nucleation"/>
    <property type="evidence" value="ECO:0007669"/>
    <property type="project" value="InterPro"/>
</dbReference>
<dbReference type="InterPro" id="IPR015425">
    <property type="entry name" value="FH2_Formin"/>
</dbReference>
<proteinExistence type="inferred from homology"/>
<evidence type="ECO:0000256" key="1">
    <source>
        <dbReference type="ARBA" id="ARBA00025793"/>
    </source>
</evidence>
<dbReference type="PROSITE" id="PS51444">
    <property type="entry name" value="FH2"/>
    <property type="match status" value="1"/>
</dbReference>
<accession>A0A392Q6V5</accession>
<dbReference type="SUPFAM" id="SSF101447">
    <property type="entry name" value="Formin homology 2 domain (FH2 domain)"/>
    <property type="match status" value="1"/>
</dbReference>
<evidence type="ECO:0000313" key="4">
    <source>
        <dbReference type="Proteomes" id="UP000265520"/>
    </source>
</evidence>
<keyword evidence="4" id="KW-1185">Reference proteome</keyword>
<sequence>MNVGTNRGDAKAFKLDTLLKLVDIKGTDGKTTLLHFVVQEIIRSEGAETESANGNIPEQMESKFNEEQFKKKGLHVVGGLSKDLDNVKKAAGMDSDVLSSYVTKLETGLEKVRLVLQYEKPDMKGNFFKSTKLFMKYAEDEIVRIKSHEREALFLVKEVTEYFHGNAAKEEAHPLRIFMI</sequence>
<reference evidence="3 4" key="1">
    <citation type="journal article" date="2018" name="Front. Plant Sci.">
        <title>Red Clover (Trifolium pratense) and Zigzag Clover (T. medium) - A Picture of Genomic Similarities and Differences.</title>
        <authorList>
            <person name="Dluhosova J."/>
            <person name="Istvanek J."/>
            <person name="Nedelnik J."/>
            <person name="Repkova J."/>
        </authorList>
    </citation>
    <scope>NUCLEOTIDE SEQUENCE [LARGE SCALE GENOMIC DNA]</scope>
    <source>
        <strain evidence="4">cv. 10/8</strain>
        <tissue evidence="3">Leaf</tissue>
    </source>
</reference>
<protein>
    <submittedName>
        <fullName evidence="3">Formin-like protein 6-like</fullName>
    </submittedName>
</protein>
<dbReference type="InterPro" id="IPR027643">
    <property type="entry name" value="Formin-like_plant"/>
</dbReference>
<evidence type="ECO:0000313" key="3">
    <source>
        <dbReference type="EMBL" id="MCI20133.1"/>
    </source>
</evidence>
<dbReference type="Gene3D" id="1.20.58.2220">
    <property type="entry name" value="Formin, FH2 domain"/>
    <property type="match status" value="1"/>
</dbReference>
<comment type="similarity">
    <text evidence="1">Belongs to the formin-like family. Class-I subfamily.</text>
</comment>
<dbReference type="InterPro" id="IPR042201">
    <property type="entry name" value="FH2_Formin_sf"/>
</dbReference>
<name>A0A392Q6V5_9FABA</name>
<feature type="domain" description="FH2" evidence="2">
    <location>
        <begin position="1"/>
        <end position="180"/>
    </location>
</feature>
<feature type="non-terminal residue" evidence="3">
    <location>
        <position position="180"/>
    </location>
</feature>
<dbReference type="EMBL" id="LXQA010118257">
    <property type="protein sequence ID" value="MCI20133.1"/>
    <property type="molecule type" value="Genomic_DNA"/>
</dbReference>
<dbReference type="AlphaFoldDB" id="A0A392Q6V5"/>
<organism evidence="3 4">
    <name type="scientific">Trifolium medium</name>
    <dbReference type="NCBI Taxonomy" id="97028"/>
    <lineage>
        <taxon>Eukaryota</taxon>
        <taxon>Viridiplantae</taxon>
        <taxon>Streptophyta</taxon>
        <taxon>Embryophyta</taxon>
        <taxon>Tracheophyta</taxon>
        <taxon>Spermatophyta</taxon>
        <taxon>Magnoliopsida</taxon>
        <taxon>eudicotyledons</taxon>
        <taxon>Gunneridae</taxon>
        <taxon>Pentapetalae</taxon>
        <taxon>rosids</taxon>
        <taxon>fabids</taxon>
        <taxon>Fabales</taxon>
        <taxon>Fabaceae</taxon>
        <taxon>Papilionoideae</taxon>
        <taxon>50 kb inversion clade</taxon>
        <taxon>NPAAA clade</taxon>
        <taxon>Hologalegina</taxon>
        <taxon>IRL clade</taxon>
        <taxon>Trifolieae</taxon>
        <taxon>Trifolium</taxon>
    </lineage>
</organism>
<dbReference type="GO" id="GO:0051015">
    <property type="term" value="F:actin filament binding"/>
    <property type="evidence" value="ECO:0007669"/>
    <property type="project" value="InterPro"/>
</dbReference>
<dbReference type="PANTHER" id="PTHR23213:SF348">
    <property type="entry name" value="FORMIN-LIKE PROTEIN"/>
    <property type="match status" value="1"/>
</dbReference>
<comment type="caution">
    <text evidence="3">The sequence shown here is derived from an EMBL/GenBank/DDBJ whole genome shotgun (WGS) entry which is preliminary data.</text>
</comment>
<dbReference type="Proteomes" id="UP000265520">
    <property type="component" value="Unassembled WGS sequence"/>
</dbReference>
<evidence type="ECO:0000259" key="2">
    <source>
        <dbReference type="PROSITE" id="PS51444"/>
    </source>
</evidence>
<dbReference type="PANTHER" id="PTHR23213">
    <property type="entry name" value="FORMIN-RELATED"/>
    <property type="match status" value="1"/>
</dbReference>
<dbReference type="Pfam" id="PF02181">
    <property type="entry name" value="FH2"/>
    <property type="match status" value="1"/>
</dbReference>